<feature type="transmembrane region" description="Helical" evidence="1">
    <location>
        <begin position="86"/>
        <end position="104"/>
    </location>
</feature>
<protein>
    <submittedName>
        <fullName evidence="2">Uncharacterized protein</fullName>
    </submittedName>
</protein>
<evidence type="ECO:0000313" key="3">
    <source>
        <dbReference type="Proteomes" id="UP000651475"/>
    </source>
</evidence>
<keyword evidence="1" id="KW-0472">Membrane</keyword>
<organism evidence="2 3">
    <name type="scientific">Parabacteroides hominis</name>
    <dbReference type="NCBI Taxonomy" id="2763057"/>
    <lineage>
        <taxon>Bacteria</taxon>
        <taxon>Pseudomonadati</taxon>
        <taxon>Bacteroidota</taxon>
        <taxon>Bacteroidia</taxon>
        <taxon>Bacteroidales</taxon>
        <taxon>Tannerellaceae</taxon>
        <taxon>Parabacteroides</taxon>
    </lineage>
</organism>
<reference evidence="2 3" key="1">
    <citation type="submission" date="2020-08" db="EMBL/GenBank/DDBJ databases">
        <title>Genome public.</title>
        <authorList>
            <person name="Liu C."/>
            <person name="Sun Q."/>
        </authorList>
    </citation>
    <scope>NUCLEOTIDE SEQUENCE [LARGE SCALE GENOMIC DNA]</scope>
    <source>
        <strain evidence="2 3">NSJ-79</strain>
    </source>
</reference>
<dbReference type="Proteomes" id="UP000651475">
    <property type="component" value="Unassembled WGS sequence"/>
</dbReference>
<dbReference type="EMBL" id="JACOOJ010000005">
    <property type="protein sequence ID" value="MBC5632073.1"/>
    <property type="molecule type" value="Genomic_DNA"/>
</dbReference>
<dbReference type="RefSeq" id="WP_186928858.1">
    <property type="nucleotide sequence ID" value="NZ_JACOOJ010000005.1"/>
</dbReference>
<keyword evidence="1" id="KW-1133">Transmembrane helix</keyword>
<evidence type="ECO:0000256" key="1">
    <source>
        <dbReference type="SAM" id="Phobius"/>
    </source>
</evidence>
<sequence length="109" mass="12029">MNGVDKLDSVLSAIVGGKRSADDIMIACGIAEKEFKVIRVDLIKDGYAYNDNSYGYLGISPTPKGETFIKNGGYVSENKRKIWDRIAAYIGCIAGVISLIWNILRSFFE</sequence>
<gene>
    <name evidence="2" type="ORF">H8S65_04705</name>
</gene>
<proteinExistence type="predicted"/>
<name>A0ABR7DMM1_9BACT</name>
<evidence type="ECO:0000313" key="2">
    <source>
        <dbReference type="EMBL" id="MBC5632073.1"/>
    </source>
</evidence>
<accession>A0ABR7DMM1</accession>
<comment type="caution">
    <text evidence="2">The sequence shown here is derived from an EMBL/GenBank/DDBJ whole genome shotgun (WGS) entry which is preliminary data.</text>
</comment>
<keyword evidence="3" id="KW-1185">Reference proteome</keyword>
<keyword evidence="1" id="KW-0812">Transmembrane</keyword>